<organism evidence="2 3">
    <name type="scientific">Henriciella pelagia</name>
    <dbReference type="NCBI Taxonomy" id="1977912"/>
    <lineage>
        <taxon>Bacteria</taxon>
        <taxon>Pseudomonadati</taxon>
        <taxon>Pseudomonadota</taxon>
        <taxon>Alphaproteobacteria</taxon>
        <taxon>Hyphomonadales</taxon>
        <taxon>Hyphomonadaceae</taxon>
        <taxon>Henriciella</taxon>
    </lineage>
</organism>
<evidence type="ECO:0000313" key="2">
    <source>
        <dbReference type="EMBL" id="GGB64424.1"/>
    </source>
</evidence>
<feature type="transmembrane region" description="Helical" evidence="1">
    <location>
        <begin position="127"/>
        <end position="148"/>
    </location>
</feature>
<keyword evidence="3" id="KW-1185">Reference proteome</keyword>
<gene>
    <name evidence="2" type="ORF">GCM10011503_11530</name>
</gene>
<accession>A0ABQ1JEI9</accession>
<protein>
    <submittedName>
        <fullName evidence="2">Uncharacterized protein</fullName>
    </submittedName>
</protein>
<keyword evidence="1" id="KW-1133">Transmembrane helix</keyword>
<dbReference type="RefSeq" id="WP_084391449.1">
    <property type="nucleotide sequence ID" value="NZ_BMKF01000001.1"/>
</dbReference>
<dbReference type="Proteomes" id="UP000628854">
    <property type="component" value="Unassembled WGS sequence"/>
</dbReference>
<proteinExistence type="predicted"/>
<feature type="transmembrane region" description="Helical" evidence="1">
    <location>
        <begin position="52"/>
        <end position="71"/>
    </location>
</feature>
<keyword evidence="1" id="KW-0472">Membrane</keyword>
<reference evidence="3" key="1">
    <citation type="journal article" date="2019" name="Int. J. Syst. Evol. Microbiol.">
        <title>The Global Catalogue of Microorganisms (GCM) 10K type strain sequencing project: providing services to taxonomists for standard genome sequencing and annotation.</title>
        <authorList>
            <consortium name="The Broad Institute Genomics Platform"/>
            <consortium name="The Broad Institute Genome Sequencing Center for Infectious Disease"/>
            <person name="Wu L."/>
            <person name="Ma J."/>
        </authorList>
    </citation>
    <scope>NUCLEOTIDE SEQUENCE [LARGE SCALE GENOMIC DNA]</scope>
    <source>
        <strain evidence="3">CGMCC 1.15928</strain>
    </source>
</reference>
<feature type="transmembrane region" description="Helical" evidence="1">
    <location>
        <begin position="28"/>
        <end position="46"/>
    </location>
</feature>
<comment type="caution">
    <text evidence="2">The sequence shown here is derived from an EMBL/GenBank/DDBJ whole genome shotgun (WGS) entry which is preliminary data.</text>
</comment>
<name>A0ABQ1JEI9_9PROT</name>
<dbReference type="EMBL" id="BMKF01000001">
    <property type="protein sequence ID" value="GGB64424.1"/>
    <property type="molecule type" value="Genomic_DNA"/>
</dbReference>
<sequence length="154" mass="16909">MALEDRPSLALQLVSEGHERDAALLRNFAFLGAGVSAVVVNIALSVDLDIDGFVAEIAGWAVIVAALLMFVTSYFQAMWATYEAGIIHDERIKYVLGTSELVSNIETANTYLGQREKRRQSSLWLKWTARILVLSVLILVVAIVAFLISLPLGF</sequence>
<evidence type="ECO:0000313" key="3">
    <source>
        <dbReference type="Proteomes" id="UP000628854"/>
    </source>
</evidence>
<keyword evidence="1" id="KW-0812">Transmembrane</keyword>
<evidence type="ECO:0000256" key="1">
    <source>
        <dbReference type="SAM" id="Phobius"/>
    </source>
</evidence>